<dbReference type="RefSeq" id="WP_009346879.1">
    <property type="nucleotide sequence ID" value="NZ_JACICA010000004.1"/>
</dbReference>
<reference evidence="1 2" key="1">
    <citation type="submission" date="2020-08" db="EMBL/GenBank/DDBJ databases">
        <title>Genomic Encyclopedia of Type Strains, Phase IV (KMG-IV): sequencing the most valuable type-strain genomes for metagenomic binning, comparative biology and taxonomic classification.</title>
        <authorList>
            <person name="Goeker M."/>
        </authorList>
    </citation>
    <scope>NUCLEOTIDE SEQUENCE [LARGE SCALE GENOMIC DNA]</scope>
    <source>
        <strain evidence="1 2">DSM 22548</strain>
    </source>
</reference>
<protein>
    <recommendedName>
        <fullName evidence="3">DUF600 family protein</fullName>
    </recommendedName>
</protein>
<sequence length="143" mass="16376">MSGTIQQLQRALRKAASKFPLETENFPMTDIILQVKQEGGELLIFDDNEEELTRCVVEEWIGDTSEDFYERIQPVLKEAILDIKEEMDSLNVLKPYSFVLFDDDNSAVANLYLVDDDLIQLDGELLPGLDEDLEGFWEALSKE</sequence>
<evidence type="ECO:0000313" key="1">
    <source>
        <dbReference type="EMBL" id="MBB3702619.1"/>
    </source>
</evidence>
<evidence type="ECO:0008006" key="3">
    <source>
        <dbReference type="Google" id="ProtNLM"/>
    </source>
</evidence>
<evidence type="ECO:0000313" key="2">
    <source>
        <dbReference type="Proteomes" id="UP000541425"/>
    </source>
</evidence>
<name>A0A7W5UW56_9BACT</name>
<accession>A0A7W5UW56</accession>
<dbReference type="Proteomes" id="UP000541425">
    <property type="component" value="Unassembled WGS sequence"/>
</dbReference>
<organism evidence="1 2">
    <name type="scientific">Alloprevotella rava</name>
    <dbReference type="NCBI Taxonomy" id="671218"/>
    <lineage>
        <taxon>Bacteria</taxon>
        <taxon>Pseudomonadati</taxon>
        <taxon>Bacteroidota</taxon>
        <taxon>Bacteroidia</taxon>
        <taxon>Bacteroidales</taxon>
        <taxon>Prevotellaceae</taxon>
        <taxon>Alloprevotella</taxon>
    </lineage>
</organism>
<gene>
    <name evidence="1" type="ORF">FHS60_001082</name>
</gene>
<dbReference type="EMBL" id="JACICA010000004">
    <property type="protein sequence ID" value="MBB3702619.1"/>
    <property type="molecule type" value="Genomic_DNA"/>
</dbReference>
<proteinExistence type="predicted"/>
<comment type="caution">
    <text evidence="1">The sequence shown here is derived from an EMBL/GenBank/DDBJ whole genome shotgun (WGS) entry which is preliminary data.</text>
</comment>
<dbReference type="AlphaFoldDB" id="A0A7W5UW56"/>